<sequence>MLDNNMISGFYEGILLFLKMFIASSAFPFVVIFMIVSVVVRWKMPVIKGMYGEWVVKSKLKRLGESYTVFHDVYIPNGDRGLTQVDHIVTSAYGIFVIETKHYAGWIFGDEYKSHWTQVIYKKKTKMHNPIRQNYGHVQALITYIGQVQMQEVDVHSIIAFSPNSTFKFKKEFTSAHVIQFTDLVKTIRQYKELRLSEAAVKNVNEKLTRLLAMDRSEKKQLKNEHIQSVRRAKIAKQSAGKQTRPMIEIAKEVAPSVTGVCPTCNGELVIKKGRYGKFYGCVNYPSCRYTKNMNVESKSS</sequence>
<feature type="domain" description="NERD" evidence="2">
    <location>
        <begin position="48"/>
        <end position="164"/>
    </location>
</feature>
<evidence type="ECO:0000259" key="2">
    <source>
        <dbReference type="PROSITE" id="PS50965"/>
    </source>
</evidence>
<dbReference type="InterPro" id="IPR011528">
    <property type="entry name" value="NERD"/>
</dbReference>
<dbReference type="Gene3D" id="3.30.65.10">
    <property type="entry name" value="Bacterial Topoisomerase I, domain 1"/>
    <property type="match status" value="1"/>
</dbReference>
<dbReference type="Proteomes" id="UP001303902">
    <property type="component" value="Chromosome"/>
</dbReference>
<dbReference type="RefSeq" id="WP_317966593.1">
    <property type="nucleotide sequence ID" value="NZ_CP129118.1"/>
</dbReference>
<keyword evidence="1" id="KW-1133">Transmembrane helix</keyword>
<protein>
    <submittedName>
        <fullName evidence="3">NERD domain-containing protein</fullName>
    </submittedName>
</protein>
<feature type="transmembrane region" description="Helical" evidence="1">
    <location>
        <begin position="20"/>
        <end position="40"/>
    </location>
</feature>
<reference evidence="3 4" key="1">
    <citation type="submission" date="2023-06" db="EMBL/GenBank/DDBJ databases">
        <title>Sporosarcina sp. nov., isolated from Korean tranditional fermented seafood 'Jeotgal'.</title>
        <authorList>
            <person name="Yang A.I."/>
            <person name="Shin N.-R."/>
        </authorList>
    </citation>
    <scope>NUCLEOTIDE SEQUENCE [LARGE SCALE GENOMIC DNA]</scope>
    <source>
        <strain evidence="3 4">T2O-4</strain>
    </source>
</reference>
<dbReference type="InterPro" id="IPR013498">
    <property type="entry name" value="Topo_IA_Znf"/>
</dbReference>
<evidence type="ECO:0000313" key="4">
    <source>
        <dbReference type="Proteomes" id="UP001303902"/>
    </source>
</evidence>
<dbReference type="SUPFAM" id="SSF57783">
    <property type="entry name" value="Zinc beta-ribbon"/>
    <property type="match status" value="1"/>
</dbReference>
<keyword evidence="1" id="KW-0472">Membrane</keyword>
<proteinExistence type="predicted"/>
<dbReference type="Pfam" id="PF08378">
    <property type="entry name" value="NERD"/>
    <property type="match status" value="1"/>
</dbReference>
<dbReference type="Pfam" id="PF01396">
    <property type="entry name" value="Zn_ribbon_Top1"/>
    <property type="match status" value="1"/>
</dbReference>
<evidence type="ECO:0000313" key="3">
    <source>
        <dbReference type="EMBL" id="WOV86956.1"/>
    </source>
</evidence>
<evidence type="ECO:0000256" key="1">
    <source>
        <dbReference type="SAM" id="Phobius"/>
    </source>
</evidence>
<organism evidence="3 4">
    <name type="scientific">Sporosarcina oncorhynchi</name>
    <dbReference type="NCBI Taxonomy" id="3056444"/>
    <lineage>
        <taxon>Bacteria</taxon>
        <taxon>Bacillati</taxon>
        <taxon>Bacillota</taxon>
        <taxon>Bacilli</taxon>
        <taxon>Bacillales</taxon>
        <taxon>Caryophanaceae</taxon>
        <taxon>Sporosarcina</taxon>
    </lineage>
</organism>
<keyword evidence="4" id="KW-1185">Reference proteome</keyword>
<dbReference type="PROSITE" id="PS50965">
    <property type="entry name" value="NERD"/>
    <property type="match status" value="1"/>
</dbReference>
<dbReference type="EMBL" id="CP129118">
    <property type="protein sequence ID" value="WOV86956.1"/>
    <property type="molecule type" value="Genomic_DNA"/>
</dbReference>
<gene>
    <name evidence="3" type="ORF">QWT69_13920</name>
</gene>
<name>A0ABZ0L350_9BACL</name>
<accession>A0ABZ0L350</accession>
<keyword evidence="1" id="KW-0812">Transmembrane</keyword>